<dbReference type="OrthoDB" id="4578793at2"/>
<evidence type="ECO:0000313" key="2">
    <source>
        <dbReference type="EMBL" id="TBT88664.1"/>
    </source>
</evidence>
<dbReference type="Proteomes" id="UP000292373">
    <property type="component" value="Unassembled WGS sequence"/>
</dbReference>
<name>A0A4Q9KH38_9ACTN</name>
<dbReference type="AlphaFoldDB" id="A0A4Q9KH38"/>
<reference evidence="2 3" key="1">
    <citation type="submission" date="2019-01" db="EMBL/GenBank/DDBJ databases">
        <title>Lactibacter flavus gen. nov., sp. nov., a novel bacterium of the family Propionibacteriaceae isolated from raw milk and dairy products.</title>
        <authorList>
            <person name="Huptas C."/>
            <person name="Wenning M."/>
            <person name="Breitenwieser F."/>
            <person name="Doll E."/>
            <person name="Von Neubeck M."/>
            <person name="Busse H.-J."/>
            <person name="Scherer S."/>
        </authorList>
    </citation>
    <scope>NUCLEOTIDE SEQUENCE [LARGE SCALE GENOMIC DNA]</scope>
    <source>
        <strain evidence="2 3">KCTC 33808</strain>
    </source>
</reference>
<protein>
    <recommendedName>
        <fullName evidence="4">DUF3618 domain-containing protein</fullName>
    </recommendedName>
</protein>
<dbReference type="EMBL" id="SDMQ01000001">
    <property type="protein sequence ID" value="TBT88664.1"/>
    <property type="molecule type" value="Genomic_DNA"/>
</dbReference>
<sequence>MSSYPNDPYRPAGQGLTPDPVSTDPAARERREAVASVAGPASDVKDAGVAAGQDVLATAKAEGAQVVDEAKVQGRRLLDESVSELRTQASTVQGRLADAVEALTDELRAMASAPEANGTLTNLAHTGEQYGDRAAAWLRDNDLDQALAGVRRYAARNPWAFLAIAGGAGLLAGRLARSLRDADDPAALQGGYRASGSLESTDRVTPVAPVDPVVPVEPVETFDPNAGRPWGSA</sequence>
<comment type="caution">
    <text evidence="2">The sequence shown here is derived from an EMBL/GenBank/DDBJ whole genome shotgun (WGS) entry which is preliminary data.</text>
</comment>
<evidence type="ECO:0000256" key="1">
    <source>
        <dbReference type="SAM" id="MobiDB-lite"/>
    </source>
</evidence>
<feature type="compositionally biased region" description="Low complexity" evidence="1">
    <location>
        <begin position="204"/>
        <end position="224"/>
    </location>
</feature>
<feature type="region of interest" description="Disordered" evidence="1">
    <location>
        <begin position="1"/>
        <end position="46"/>
    </location>
</feature>
<organism evidence="2 3">
    <name type="scientific">Propioniciclava sinopodophylli</name>
    <dbReference type="NCBI Taxonomy" id="1837344"/>
    <lineage>
        <taxon>Bacteria</taxon>
        <taxon>Bacillati</taxon>
        <taxon>Actinomycetota</taxon>
        <taxon>Actinomycetes</taxon>
        <taxon>Propionibacteriales</taxon>
        <taxon>Propionibacteriaceae</taxon>
        <taxon>Propioniciclava</taxon>
    </lineage>
</organism>
<dbReference type="RefSeq" id="WP_131166792.1">
    <property type="nucleotide sequence ID" value="NZ_SDMQ01000001.1"/>
</dbReference>
<keyword evidence="3" id="KW-1185">Reference proteome</keyword>
<proteinExistence type="predicted"/>
<evidence type="ECO:0008006" key="4">
    <source>
        <dbReference type="Google" id="ProtNLM"/>
    </source>
</evidence>
<feature type="region of interest" description="Disordered" evidence="1">
    <location>
        <begin position="188"/>
        <end position="233"/>
    </location>
</feature>
<evidence type="ECO:0000313" key="3">
    <source>
        <dbReference type="Proteomes" id="UP000292373"/>
    </source>
</evidence>
<gene>
    <name evidence="2" type="ORF">ET989_01590</name>
</gene>
<accession>A0A4Q9KH38</accession>